<evidence type="ECO:0000256" key="1">
    <source>
        <dbReference type="SAM" id="MobiDB-lite"/>
    </source>
</evidence>
<gene>
    <name evidence="2" type="ORF">ACFOET_13695</name>
</gene>
<evidence type="ECO:0000313" key="2">
    <source>
        <dbReference type="EMBL" id="MFC3198674.1"/>
    </source>
</evidence>
<organism evidence="2 3">
    <name type="scientific">Parapedobacter deserti</name>
    <dbReference type="NCBI Taxonomy" id="1912957"/>
    <lineage>
        <taxon>Bacteria</taxon>
        <taxon>Pseudomonadati</taxon>
        <taxon>Bacteroidota</taxon>
        <taxon>Sphingobacteriia</taxon>
        <taxon>Sphingobacteriales</taxon>
        <taxon>Sphingobacteriaceae</taxon>
        <taxon>Parapedobacter</taxon>
    </lineage>
</organism>
<comment type="caution">
    <text evidence="2">The sequence shown here is derived from an EMBL/GenBank/DDBJ whole genome shotgun (WGS) entry which is preliminary data.</text>
</comment>
<dbReference type="RefSeq" id="WP_379023560.1">
    <property type="nucleotide sequence ID" value="NZ_JBHRTA010000038.1"/>
</dbReference>
<evidence type="ECO:0000313" key="3">
    <source>
        <dbReference type="Proteomes" id="UP001595526"/>
    </source>
</evidence>
<accession>A0ABV7JPD6</accession>
<reference evidence="3" key="1">
    <citation type="journal article" date="2019" name="Int. J. Syst. Evol. Microbiol.">
        <title>The Global Catalogue of Microorganisms (GCM) 10K type strain sequencing project: providing services to taxonomists for standard genome sequencing and annotation.</title>
        <authorList>
            <consortium name="The Broad Institute Genomics Platform"/>
            <consortium name="The Broad Institute Genome Sequencing Center for Infectious Disease"/>
            <person name="Wu L."/>
            <person name="Ma J."/>
        </authorList>
    </citation>
    <scope>NUCLEOTIDE SEQUENCE [LARGE SCALE GENOMIC DNA]</scope>
    <source>
        <strain evidence="3">KCTC 52416</strain>
    </source>
</reference>
<feature type="region of interest" description="Disordered" evidence="1">
    <location>
        <begin position="154"/>
        <end position="187"/>
    </location>
</feature>
<dbReference type="EMBL" id="JBHRTA010000038">
    <property type="protein sequence ID" value="MFC3198674.1"/>
    <property type="molecule type" value="Genomic_DNA"/>
</dbReference>
<proteinExistence type="predicted"/>
<keyword evidence="3" id="KW-1185">Reference proteome</keyword>
<name>A0ABV7JPD6_9SPHI</name>
<dbReference type="Pfam" id="PF02620">
    <property type="entry name" value="YceD"/>
    <property type="match status" value="1"/>
</dbReference>
<protein>
    <submittedName>
        <fullName evidence="2">YceD family protein</fullName>
    </submittedName>
</protein>
<dbReference type="InterPro" id="IPR003772">
    <property type="entry name" value="YceD"/>
</dbReference>
<sequence>MVNYLKQYRVPFTGLSIGKHDFEFTIDKAFFDCYEYSIVKDGTLKAAVSLQKQENMMVLKFHITGTIALTCDVCLSAFPSKTDIEERLIVKFMDEDMVESTEEILVLAKHEHELDLANLLYEYINVSVPYYARCNKQGENISCDSAVVAKLNELAPEQGDGEKEEEKKEEQTDPRWDALKNIKYNKN</sequence>
<feature type="compositionally biased region" description="Basic and acidic residues" evidence="1">
    <location>
        <begin position="160"/>
        <end position="180"/>
    </location>
</feature>
<dbReference type="Proteomes" id="UP001595526">
    <property type="component" value="Unassembled WGS sequence"/>
</dbReference>